<accession>L5MKC9</accession>
<proteinExistence type="predicted"/>
<dbReference type="AlphaFoldDB" id="L5MKC9"/>
<organism evidence="1 2">
    <name type="scientific">Myotis davidii</name>
    <name type="common">David's myotis</name>
    <dbReference type="NCBI Taxonomy" id="225400"/>
    <lineage>
        <taxon>Eukaryota</taxon>
        <taxon>Metazoa</taxon>
        <taxon>Chordata</taxon>
        <taxon>Craniata</taxon>
        <taxon>Vertebrata</taxon>
        <taxon>Euteleostomi</taxon>
        <taxon>Mammalia</taxon>
        <taxon>Eutheria</taxon>
        <taxon>Laurasiatheria</taxon>
        <taxon>Chiroptera</taxon>
        <taxon>Yangochiroptera</taxon>
        <taxon>Vespertilionidae</taxon>
        <taxon>Myotis</taxon>
    </lineage>
</organism>
<dbReference type="EMBL" id="KB099288">
    <property type="protein sequence ID" value="ELK38203.1"/>
    <property type="molecule type" value="Genomic_DNA"/>
</dbReference>
<reference evidence="2" key="1">
    <citation type="journal article" date="2013" name="Science">
        <title>Comparative analysis of bat genomes provides insight into the evolution of flight and immunity.</title>
        <authorList>
            <person name="Zhang G."/>
            <person name="Cowled C."/>
            <person name="Shi Z."/>
            <person name="Huang Z."/>
            <person name="Bishop-Lilly K.A."/>
            <person name="Fang X."/>
            <person name="Wynne J.W."/>
            <person name="Xiong Z."/>
            <person name="Baker M.L."/>
            <person name="Zhao W."/>
            <person name="Tachedjian M."/>
            <person name="Zhu Y."/>
            <person name="Zhou P."/>
            <person name="Jiang X."/>
            <person name="Ng J."/>
            <person name="Yang L."/>
            <person name="Wu L."/>
            <person name="Xiao J."/>
            <person name="Feng Y."/>
            <person name="Chen Y."/>
            <person name="Sun X."/>
            <person name="Zhang Y."/>
            <person name="Marsh G.A."/>
            <person name="Crameri G."/>
            <person name="Broder C.C."/>
            <person name="Frey K.G."/>
            <person name="Wang L.F."/>
            <person name="Wang J."/>
        </authorList>
    </citation>
    <scope>NUCLEOTIDE SEQUENCE [LARGE SCALE GENOMIC DNA]</scope>
</reference>
<gene>
    <name evidence="1" type="ORF">MDA_GLEAN10002188</name>
</gene>
<sequence>MSLSNKLTLDKLDVKGKRVIMRKRAVGALLGCIHRGTAQIAENHFALFPIPAMQFRLLQFPVGEVGPKA</sequence>
<evidence type="ECO:0000313" key="2">
    <source>
        <dbReference type="Proteomes" id="UP000010556"/>
    </source>
</evidence>
<protein>
    <submittedName>
        <fullName evidence="1">Uncharacterized protein</fullName>
    </submittedName>
</protein>
<dbReference type="Proteomes" id="UP000010556">
    <property type="component" value="Unassembled WGS sequence"/>
</dbReference>
<name>L5MKC9_MYODS</name>
<evidence type="ECO:0000313" key="1">
    <source>
        <dbReference type="EMBL" id="ELK38203.1"/>
    </source>
</evidence>
<keyword evidence="2" id="KW-1185">Reference proteome</keyword>